<protein>
    <submittedName>
        <fullName evidence="2">Uncharacterized protein</fullName>
    </submittedName>
</protein>
<dbReference type="EMBL" id="LXQA010993559">
    <property type="protein sequence ID" value="MCI80341.1"/>
    <property type="molecule type" value="Genomic_DNA"/>
</dbReference>
<comment type="caution">
    <text evidence="2">The sequence shown here is derived from an EMBL/GenBank/DDBJ whole genome shotgun (WGS) entry which is preliminary data.</text>
</comment>
<keyword evidence="3" id="KW-1185">Reference proteome</keyword>
<name>A0A392UZS8_9FABA</name>
<evidence type="ECO:0000313" key="3">
    <source>
        <dbReference type="Proteomes" id="UP000265520"/>
    </source>
</evidence>
<sequence>FGGGENDMVGSGREGSMMVVVEEDDTMVSSGERVQI</sequence>
<feature type="non-terminal residue" evidence="2">
    <location>
        <position position="1"/>
    </location>
</feature>
<evidence type="ECO:0000313" key="2">
    <source>
        <dbReference type="EMBL" id="MCI80341.1"/>
    </source>
</evidence>
<dbReference type="Proteomes" id="UP000265520">
    <property type="component" value="Unassembled WGS sequence"/>
</dbReference>
<evidence type="ECO:0000256" key="1">
    <source>
        <dbReference type="SAM" id="MobiDB-lite"/>
    </source>
</evidence>
<feature type="region of interest" description="Disordered" evidence="1">
    <location>
        <begin position="1"/>
        <end position="36"/>
    </location>
</feature>
<proteinExistence type="predicted"/>
<dbReference type="AlphaFoldDB" id="A0A392UZS8"/>
<accession>A0A392UZS8</accession>
<reference evidence="2 3" key="1">
    <citation type="journal article" date="2018" name="Front. Plant Sci.">
        <title>Red Clover (Trifolium pratense) and Zigzag Clover (T. medium) - A Picture of Genomic Similarities and Differences.</title>
        <authorList>
            <person name="Dluhosova J."/>
            <person name="Istvanek J."/>
            <person name="Nedelnik J."/>
            <person name="Repkova J."/>
        </authorList>
    </citation>
    <scope>NUCLEOTIDE SEQUENCE [LARGE SCALE GENOMIC DNA]</scope>
    <source>
        <strain evidence="3">cv. 10/8</strain>
        <tissue evidence="2">Leaf</tissue>
    </source>
</reference>
<organism evidence="2 3">
    <name type="scientific">Trifolium medium</name>
    <dbReference type="NCBI Taxonomy" id="97028"/>
    <lineage>
        <taxon>Eukaryota</taxon>
        <taxon>Viridiplantae</taxon>
        <taxon>Streptophyta</taxon>
        <taxon>Embryophyta</taxon>
        <taxon>Tracheophyta</taxon>
        <taxon>Spermatophyta</taxon>
        <taxon>Magnoliopsida</taxon>
        <taxon>eudicotyledons</taxon>
        <taxon>Gunneridae</taxon>
        <taxon>Pentapetalae</taxon>
        <taxon>rosids</taxon>
        <taxon>fabids</taxon>
        <taxon>Fabales</taxon>
        <taxon>Fabaceae</taxon>
        <taxon>Papilionoideae</taxon>
        <taxon>50 kb inversion clade</taxon>
        <taxon>NPAAA clade</taxon>
        <taxon>Hologalegina</taxon>
        <taxon>IRL clade</taxon>
        <taxon>Trifolieae</taxon>
        <taxon>Trifolium</taxon>
    </lineage>
</organism>